<name>A0A1Y5IFL5_OSTTA</name>
<reference evidence="1" key="1">
    <citation type="submission" date="2017-04" db="EMBL/GenBank/DDBJ databases">
        <title>Population genomics of picophytoplankton unveils novel chromosome hypervariability.</title>
        <authorList>
            <consortium name="DOE Joint Genome Institute"/>
            <person name="Blanc-Mathieu R."/>
            <person name="Krasovec M."/>
            <person name="Hebrard M."/>
            <person name="Yau S."/>
            <person name="Desgranges E."/>
            <person name="Martin J."/>
            <person name="Schackwitz W."/>
            <person name="Kuo A."/>
            <person name="Salin G."/>
            <person name="Donnadieu C."/>
            <person name="Desdevises Y."/>
            <person name="Sanchez-Ferandin S."/>
            <person name="Moreau H."/>
            <person name="Rivals E."/>
            <person name="Grigoriev I.V."/>
            <person name="Grimsley N."/>
            <person name="Eyre-Walker A."/>
            <person name="Piganeau G."/>
        </authorList>
    </citation>
    <scope>NUCLEOTIDE SEQUENCE [LARGE SCALE GENOMIC DNA]</scope>
    <source>
        <strain evidence="1">RCC 1115</strain>
    </source>
</reference>
<proteinExistence type="predicted"/>
<dbReference type="EMBL" id="KZ155778">
    <property type="protein sequence ID" value="OUS47417.1"/>
    <property type="molecule type" value="Genomic_DNA"/>
</dbReference>
<feature type="non-terminal residue" evidence="1">
    <location>
        <position position="99"/>
    </location>
</feature>
<evidence type="ECO:0000313" key="1">
    <source>
        <dbReference type="EMBL" id="OUS47417.1"/>
    </source>
</evidence>
<gene>
    <name evidence="1" type="ORF">BE221DRAFT_190971</name>
</gene>
<protein>
    <submittedName>
        <fullName evidence="1">Uncharacterized protein</fullName>
    </submittedName>
</protein>
<accession>A0A1Y5IFL5</accession>
<dbReference type="AlphaFoldDB" id="A0A1Y5IFL5"/>
<dbReference type="Proteomes" id="UP000195557">
    <property type="component" value="Unassembled WGS sequence"/>
</dbReference>
<organism evidence="1">
    <name type="scientific">Ostreococcus tauri</name>
    <name type="common">Marine green alga</name>
    <dbReference type="NCBI Taxonomy" id="70448"/>
    <lineage>
        <taxon>Eukaryota</taxon>
        <taxon>Viridiplantae</taxon>
        <taxon>Chlorophyta</taxon>
        <taxon>Mamiellophyceae</taxon>
        <taxon>Mamiellales</taxon>
        <taxon>Bathycoccaceae</taxon>
        <taxon>Ostreococcus</taxon>
    </lineage>
</organism>
<sequence length="99" mass="11370">MKRLSYETHIVPHKKRPLVFSQEQIEEFGRLNKLAIQNMMATLEVENPGDAARRKHQAEVLSLPAQLIAWKDEHACIDVGDVTDAPYPHEWPKDAHIYG</sequence>